<dbReference type="AlphaFoldDB" id="A0A8A4TWG5"/>
<dbReference type="InterPro" id="IPR011990">
    <property type="entry name" value="TPR-like_helical_dom_sf"/>
</dbReference>
<feature type="signal peptide" evidence="1">
    <location>
        <begin position="1"/>
        <end position="17"/>
    </location>
</feature>
<evidence type="ECO:0000313" key="3">
    <source>
        <dbReference type="Proteomes" id="UP000663929"/>
    </source>
</evidence>
<dbReference type="Proteomes" id="UP000663929">
    <property type="component" value="Chromosome"/>
</dbReference>
<dbReference type="EMBL" id="CP071793">
    <property type="protein sequence ID" value="QTD54306.1"/>
    <property type="molecule type" value="Genomic_DNA"/>
</dbReference>
<reference evidence="2" key="1">
    <citation type="submission" date="2021-03" db="EMBL/GenBank/DDBJ databases">
        <title>Acanthopleuribacteraceae sp. M133.</title>
        <authorList>
            <person name="Wang G."/>
        </authorList>
    </citation>
    <scope>NUCLEOTIDE SEQUENCE</scope>
    <source>
        <strain evidence="2">M133</strain>
    </source>
</reference>
<keyword evidence="3" id="KW-1185">Reference proteome</keyword>
<gene>
    <name evidence="2" type="ORF">J3U87_17820</name>
</gene>
<evidence type="ECO:0008006" key="4">
    <source>
        <dbReference type="Google" id="ProtNLM"/>
    </source>
</evidence>
<organism evidence="2 3">
    <name type="scientific">Sulfidibacter corallicola</name>
    <dbReference type="NCBI Taxonomy" id="2818388"/>
    <lineage>
        <taxon>Bacteria</taxon>
        <taxon>Pseudomonadati</taxon>
        <taxon>Acidobacteriota</taxon>
        <taxon>Holophagae</taxon>
        <taxon>Acanthopleuribacterales</taxon>
        <taxon>Acanthopleuribacteraceae</taxon>
        <taxon>Sulfidibacter</taxon>
    </lineage>
</organism>
<sequence>MRLFLIFLVGCSLSAFAWHGDHGKPKAAGDAPQGAPQDYMMAAQAREAAGEIYFKLMKEGPAAEQYAALAEIFFDDSQPLPARFYYELAVAKDPENKALQEGLKKIEDRLTYLDQRFKHFTERSKNEKKPNAYGSMAAIKFHMGYRREGVEILQTAINNFGEDPRIAPLIRTFQTQVANDRAIILALNEGVQKSIENGDVDAALKLVGQMIFVSSGHPDIMAVVQSVEKTKPQSIHPETLALIEEFSKQHVN</sequence>
<feature type="chain" id="PRO_5035231200" description="Tetratricopeptide repeat protein" evidence="1">
    <location>
        <begin position="18"/>
        <end position="252"/>
    </location>
</feature>
<dbReference type="KEGG" id="scor:J3U87_17820"/>
<dbReference type="Gene3D" id="1.25.40.10">
    <property type="entry name" value="Tetratricopeptide repeat domain"/>
    <property type="match status" value="1"/>
</dbReference>
<protein>
    <recommendedName>
        <fullName evidence="4">Tetratricopeptide repeat protein</fullName>
    </recommendedName>
</protein>
<proteinExistence type="predicted"/>
<evidence type="ECO:0000256" key="1">
    <source>
        <dbReference type="SAM" id="SignalP"/>
    </source>
</evidence>
<keyword evidence="1" id="KW-0732">Signal</keyword>
<accession>A0A8A4TWG5</accession>
<evidence type="ECO:0000313" key="2">
    <source>
        <dbReference type="EMBL" id="QTD54306.1"/>
    </source>
</evidence>
<name>A0A8A4TWG5_SULCO</name>
<dbReference type="RefSeq" id="WP_237384402.1">
    <property type="nucleotide sequence ID" value="NZ_CP071793.1"/>
</dbReference>